<proteinExistence type="predicted"/>
<accession>A0A4S2MYP2</accession>
<organism evidence="1 2">
    <name type="scientific">Ascodesmis nigricans</name>
    <dbReference type="NCBI Taxonomy" id="341454"/>
    <lineage>
        <taxon>Eukaryota</taxon>
        <taxon>Fungi</taxon>
        <taxon>Dikarya</taxon>
        <taxon>Ascomycota</taxon>
        <taxon>Pezizomycotina</taxon>
        <taxon>Pezizomycetes</taxon>
        <taxon>Pezizales</taxon>
        <taxon>Ascodesmidaceae</taxon>
        <taxon>Ascodesmis</taxon>
    </lineage>
</organism>
<name>A0A4S2MYP2_9PEZI</name>
<dbReference type="AlphaFoldDB" id="A0A4S2MYP2"/>
<protein>
    <submittedName>
        <fullName evidence="1">Uncharacterized protein</fullName>
    </submittedName>
</protein>
<dbReference type="EMBL" id="ML220118">
    <property type="protein sequence ID" value="TGZ81724.1"/>
    <property type="molecule type" value="Genomic_DNA"/>
</dbReference>
<evidence type="ECO:0000313" key="2">
    <source>
        <dbReference type="Proteomes" id="UP000298138"/>
    </source>
</evidence>
<reference evidence="1 2" key="1">
    <citation type="submission" date="2019-04" db="EMBL/GenBank/DDBJ databases">
        <title>Comparative genomics and transcriptomics to analyze fruiting body development in filamentous ascomycetes.</title>
        <authorList>
            <consortium name="DOE Joint Genome Institute"/>
            <person name="Lutkenhaus R."/>
            <person name="Traeger S."/>
            <person name="Breuer J."/>
            <person name="Kuo A."/>
            <person name="Lipzen A."/>
            <person name="Pangilinan J."/>
            <person name="Dilworth D."/>
            <person name="Sandor L."/>
            <person name="Poggeler S."/>
            <person name="Barry K."/>
            <person name="Grigoriev I.V."/>
            <person name="Nowrousian M."/>
        </authorList>
    </citation>
    <scope>NUCLEOTIDE SEQUENCE [LARGE SCALE GENOMIC DNA]</scope>
    <source>
        <strain evidence="1 2">CBS 389.68</strain>
    </source>
</reference>
<keyword evidence="2" id="KW-1185">Reference proteome</keyword>
<dbReference type="InParanoid" id="A0A4S2MYP2"/>
<evidence type="ECO:0000313" key="1">
    <source>
        <dbReference type="EMBL" id="TGZ81724.1"/>
    </source>
</evidence>
<gene>
    <name evidence="1" type="ORF">EX30DRAFT_254294</name>
</gene>
<sequence>MGTPNGYRALRTIRTVFSILIIGRWVGGREGEREREGGKYSRREDTPCRFTIGHWITTPSIPIRRPARLPIIPHQIHYSNHHHHHHHDSGSRQRPTWVQRVHPTPWYDSPIPGVLIVPISPTAAYTALCCRY</sequence>
<dbReference type="Proteomes" id="UP000298138">
    <property type="component" value="Unassembled WGS sequence"/>
</dbReference>